<protein>
    <submittedName>
        <fullName evidence="3">Uncharacterized protein LOC102818460</fullName>
    </submittedName>
</protein>
<evidence type="ECO:0000313" key="2">
    <source>
        <dbReference type="Proteomes" id="UP000504623"/>
    </source>
</evidence>
<feature type="compositionally biased region" description="Gly residues" evidence="1">
    <location>
        <begin position="134"/>
        <end position="144"/>
    </location>
</feature>
<evidence type="ECO:0000256" key="1">
    <source>
        <dbReference type="SAM" id="MobiDB-lite"/>
    </source>
</evidence>
<feature type="region of interest" description="Disordered" evidence="1">
    <location>
        <begin position="134"/>
        <end position="261"/>
    </location>
</feature>
<feature type="compositionally biased region" description="Pro residues" evidence="1">
    <location>
        <begin position="248"/>
        <end position="261"/>
    </location>
</feature>
<name>A0A9B0WK88_CHRAS</name>
<gene>
    <name evidence="3" type="primary">LOC102818460</name>
</gene>
<reference evidence="3" key="1">
    <citation type="submission" date="2025-08" db="UniProtKB">
        <authorList>
            <consortium name="RefSeq"/>
        </authorList>
    </citation>
    <scope>IDENTIFICATION</scope>
    <source>
        <tissue evidence="3">Spleen</tissue>
    </source>
</reference>
<evidence type="ECO:0000313" key="3">
    <source>
        <dbReference type="RefSeq" id="XP_006839654.1"/>
    </source>
</evidence>
<organism evidence="2 3">
    <name type="scientific">Chrysochloris asiatica</name>
    <name type="common">Cape golden mole</name>
    <dbReference type="NCBI Taxonomy" id="185453"/>
    <lineage>
        <taxon>Eukaryota</taxon>
        <taxon>Metazoa</taxon>
        <taxon>Chordata</taxon>
        <taxon>Craniata</taxon>
        <taxon>Vertebrata</taxon>
        <taxon>Euteleostomi</taxon>
        <taxon>Mammalia</taxon>
        <taxon>Eutheria</taxon>
        <taxon>Afrotheria</taxon>
        <taxon>Chrysochloridae</taxon>
        <taxon>Chrysochlorinae</taxon>
        <taxon>Chrysochloris</taxon>
    </lineage>
</organism>
<keyword evidence="2" id="KW-1185">Reference proteome</keyword>
<dbReference type="RefSeq" id="XP_006839654.1">
    <property type="nucleotide sequence ID" value="XM_006839591.1"/>
</dbReference>
<accession>A0A9B0WK88</accession>
<feature type="compositionally biased region" description="Polar residues" evidence="1">
    <location>
        <begin position="72"/>
        <end position="86"/>
    </location>
</feature>
<dbReference type="AlphaFoldDB" id="A0A9B0WK88"/>
<feature type="region of interest" description="Disordered" evidence="1">
    <location>
        <begin position="72"/>
        <end position="107"/>
    </location>
</feature>
<dbReference type="Proteomes" id="UP000504623">
    <property type="component" value="Unplaced"/>
</dbReference>
<proteinExistence type="predicted"/>
<dbReference type="GeneID" id="102818460"/>
<sequence length="261" mass="27394">MQNLGEVILKGNIPASRGSNQEGLAQGLEVVTRGPCGAPVVESMWDTRQRGQGWVGTAYMFGWVGGHSEQNGTQCRVQNGVPSTLSPDWGDGGGQHPVGSHPDLSTSAPWTQLLQEGLLNPSGLTGVEALAVTGAGGEEGGKPGYGWRSADPEQGGNFTLLHRPQRRHPGSPHATPALHSGAKPPAFKETPRRRPRLRVRYQVNPHCQCPPGGQLGDEPLPWEVPSQEQGEGGKLAGTWGPEAQGKPGPAPSRPPPAGQQG</sequence>